<dbReference type="EC" id="6.1.1.9" evidence="1"/>
<dbReference type="InterPro" id="IPR009080">
    <property type="entry name" value="tRNAsynth_Ia_anticodon-bd"/>
</dbReference>
<dbReference type="GO" id="GO:0005524">
    <property type="term" value="F:ATP binding"/>
    <property type="evidence" value="ECO:0007669"/>
    <property type="project" value="UniProtKB-KW"/>
</dbReference>
<dbReference type="CDD" id="cd07962">
    <property type="entry name" value="Anticodon_Ia_Val"/>
    <property type="match status" value="1"/>
</dbReference>
<organism evidence="10">
    <name type="scientific">Brucella anthropi</name>
    <name type="common">Ochrobactrum anthropi</name>
    <dbReference type="NCBI Taxonomy" id="529"/>
    <lineage>
        <taxon>Bacteria</taxon>
        <taxon>Pseudomonadati</taxon>
        <taxon>Pseudomonadota</taxon>
        <taxon>Alphaproteobacteria</taxon>
        <taxon>Hyphomicrobiales</taxon>
        <taxon>Brucellaceae</taxon>
        <taxon>Brucella/Ochrobactrum group</taxon>
        <taxon>Brucella</taxon>
    </lineage>
</organism>
<sequence>MKLDPARIAGYRNFGTKLWNATRFAQMNGVKLDPNFKPDDAKLAVNRWILTELTKATSAVTEGIANYRFNEAASAAYRFVWNQFCDWYLELLKPIFMGDDEAAQRGRSARRSFRAWRAGIARSRNPAPGLAS</sequence>
<dbReference type="InterPro" id="IPR013155">
    <property type="entry name" value="M/V/L/I-tRNA-synth_anticd-bd"/>
</dbReference>
<accession>A0A656Z5M7</accession>
<evidence type="ECO:0000256" key="3">
    <source>
        <dbReference type="ARBA" id="ARBA00022741"/>
    </source>
</evidence>
<evidence type="ECO:0000256" key="5">
    <source>
        <dbReference type="ARBA" id="ARBA00022917"/>
    </source>
</evidence>
<evidence type="ECO:0000256" key="2">
    <source>
        <dbReference type="ARBA" id="ARBA00022598"/>
    </source>
</evidence>
<keyword evidence="3" id="KW-0547">Nucleotide-binding</keyword>
<evidence type="ECO:0000313" key="10">
    <source>
        <dbReference type="EMBL" id="KYB45598.1"/>
    </source>
</evidence>
<dbReference type="Pfam" id="PF08264">
    <property type="entry name" value="Anticodon_1"/>
    <property type="match status" value="1"/>
</dbReference>
<keyword evidence="2" id="KW-0436">Ligase</keyword>
<dbReference type="GO" id="GO:0004832">
    <property type="term" value="F:valine-tRNA ligase activity"/>
    <property type="evidence" value="ECO:0007669"/>
    <property type="project" value="UniProtKB-EC"/>
</dbReference>
<dbReference type="PANTHER" id="PTHR11946:SF93">
    <property type="entry name" value="VALINE--TRNA LIGASE, CHLOROPLASTIC_MITOCHONDRIAL 2"/>
    <property type="match status" value="1"/>
</dbReference>
<feature type="domain" description="Methionyl/Valyl/Leucyl/Isoleucyl-tRNA synthetase anticodon-binding" evidence="9">
    <location>
        <begin position="46"/>
        <end position="109"/>
    </location>
</feature>
<protein>
    <recommendedName>
        <fullName evidence="1">valine--tRNA ligase</fullName>
        <ecNumber evidence="1">6.1.1.9</ecNumber>
    </recommendedName>
    <alternativeName>
        <fullName evidence="7">Valyl-tRNA synthetase</fullName>
    </alternativeName>
</protein>
<proteinExistence type="predicted"/>
<dbReference type="AlphaFoldDB" id="A0A656Z5M7"/>
<dbReference type="GO" id="GO:0005829">
    <property type="term" value="C:cytosol"/>
    <property type="evidence" value="ECO:0007669"/>
    <property type="project" value="TreeGrafter"/>
</dbReference>
<dbReference type="Gene3D" id="1.10.730.10">
    <property type="entry name" value="Isoleucyl-tRNA Synthetase, Domain 1"/>
    <property type="match status" value="1"/>
</dbReference>
<evidence type="ECO:0000256" key="4">
    <source>
        <dbReference type="ARBA" id="ARBA00022840"/>
    </source>
</evidence>
<dbReference type="PANTHER" id="PTHR11946">
    <property type="entry name" value="VALYL-TRNA SYNTHETASES"/>
    <property type="match status" value="1"/>
</dbReference>
<keyword evidence="5" id="KW-0648">Protein biosynthesis</keyword>
<evidence type="ECO:0000256" key="6">
    <source>
        <dbReference type="ARBA" id="ARBA00023146"/>
    </source>
</evidence>
<gene>
    <name evidence="10" type="ORF">AB664_37370</name>
</gene>
<dbReference type="InterPro" id="IPR033705">
    <property type="entry name" value="Anticodon_Ia_Val"/>
</dbReference>
<keyword evidence="4" id="KW-0067">ATP-binding</keyword>
<evidence type="ECO:0000256" key="7">
    <source>
        <dbReference type="ARBA" id="ARBA00029936"/>
    </source>
</evidence>
<keyword evidence="6" id="KW-0030">Aminoacyl-tRNA synthetase</keyword>
<dbReference type="SUPFAM" id="SSF47323">
    <property type="entry name" value="Anticodon-binding domain of a subclass of class I aminoacyl-tRNA synthetases"/>
    <property type="match status" value="1"/>
</dbReference>
<dbReference type="EMBL" id="LUAY01003814">
    <property type="protein sequence ID" value="KYB45598.1"/>
    <property type="molecule type" value="Genomic_DNA"/>
</dbReference>
<reference evidence="10" key="1">
    <citation type="submission" date="2016-02" db="EMBL/GenBank/DDBJ databases">
        <title>Genomic sequences of Ochrobactrum anthropi.</title>
        <authorList>
            <person name="Chudasama K.S."/>
            <person name="Thaker V.S."/>
        </authorList>
    </citation>
    <scope>NUCLEOTIDE SEQUENCE [LARGE SCALE GENOMIC DNA]</scope>
    <source>
        <strain evidence="10">SUBG007</strain>
    </source>
</reference>
<name>A0A656Z5M7_BRUAN</name>
<dbReference type="GO" id="GO:0006438">
    <property type="term" value="P:valyl-tRNA aminoacylation"/>
    <property type="evidence" value="ECO:0007669"/>
    <property type="project" value="InterPro"/>
</dbReference>
<comment type="catalytic activity">
    <reaction evidence="8">
        <text>tRNA(Val) + L-valine + ATP = L-valyl-tRNA(Val) + AMP + diphosphate</text>
        <dbReference type="Rhea" id="RHEA:10704"/>
        <dbReference type="Rhea" id="RHEA-COMP:9672"/>
        <dbReference type="Rhea" id="RHEA-COMP:9708"/>
        <dbReference type="ChEBI" id="CHEBI:30616"/>
        <dbReference type="ChEBI" id="CHEBI:33019"/>
        <dbReference type="ChEBI" id="CHEBI:57762"/>
        <dbReference type="ChEBI" id="CHEBI:78442"/>
        <dbReference type="ChEBI" id="CHEBI:78537"/>
        <dbReference type="ChEBI" id="CHEBI:456215"/>
        <dbReference type="EC" id="6.1.1.9"/>
    </reaction>
</comment>
<evidence type="ECO:0000256" key="8">
    <source>
        <dbReference type="ARBA" id="ARBA00047552"/>
    </source>
</evidence>
<evidence type="ECO:0000259" key="9">
    <source>
        <dbReference type="Pfam" id="PF08264"/>
    </source>
</evidence>
<evidence type="ECO:0000256" key="1">
    <source>
        <dbReference type="ARBA" id="ARBA00013169"/>
    </source>
</evidence>
<dbReference type="InterPro" id="IPR002303">
    <property type="entry name" value="Valyl-tRNA_ligase"/>
</dbReference>
<comment type="caution">
    <text evidence="10">The sequence shown here is derived from an EMBL/GenBank/DDBJ whole genome shotgun (WGS) entry which is preliminary data.</text>
</comment>